<dbReference type="EMBL" id="JAMJPK010000001">
    <property type="protein sequence ID" value="MCL7939160.1"/>
    <property type="molecule type" value="Genomic_DNA"/>
</dbReference>
<comment type="caution">
    <text evidence="1">The sequence shown here is derived from an EMBL/GenBank/DDBJ whole genome shotgun (WGS) entry which is preliminary data.</text>
</comment>
<name>A0ABT0SWY6_9GAMM</name>
<accession>A0ABT0SWY6</accession>
<protein>
    <recommendedName>
        <fullName evidence="3">Major capsid protein</fullName>
    </recommendedName>
</protein>
<organism evidence="1 2">
    <name type="scientific">Halomonas gemina</name>
    <dbReference type="NCBI Taxonomy" id="2945105"/>
    <lineage>
        <taxon>Bacteria</taxon>
        <taxon>Pseudomonadati</taxon>
        <taxon>Pseudomonadota</taxon>
        <taxon>Gammaproteobacteria</taxon>
        <taxon>Oceanospirillales</taxon>
        <taxon>Halomonadaceae</taxon>
        <taxon>Halomonas</taxon>
    </lineage>
</organism>
<keyword evidence="2" id="KW-1185">Reference proteome</keyword>
<proteinExistence type="predicted"/>
<evidence type="ECO:0000313" key="2">
    <source>
        <dbReference type="Proteomes" id="UP001165369"/>
    </source>
</evidence>
<evidence type="ECO:0000313" key="1">
    <source>
        <dbReference type="EMBL" id="MCL7939160.1"/>
    </source>
</evidence>
<dbReference type="Proteomes" id="UP001165369">
    <property type="component" value="Unassembled WGS sequence"/>
</dbReference>
<reference evidence="1" key="1">
    <citation type="submission" date="2022-05" db="EMBL/GenBank/DDBJ databases">
        <title>Halomonas geminus sp. nov. and Halomonas llamarensis sp. nov. isolated from high-altitude salars of the Atacama Desert.</title>
        <authorList>
            <person name="Hintersatz C."/>
            <person name="Rojas L.A."/>
            <person name="Wei T.-S."/>
            <person name="Kutschke S."/>
            <person name="Lehmann F."/>
            <person name="Jain R."/>
            <person name="Pollmann K."/>
        </authorList>
    </citation>
    <scope>NUCLEOTIDE SEQUENCE</scope>
    <source>
        <strain evidence="1">ATCH28</strain>
    </source>
</reference>
<evidence type="ECO:0008006" key="3">
    <source>
        <dbReference type="Google" id="ProtNLM"/>
    </source>
</evidence>
<dbReference type="RefSeq" id="WP_250059170.1">
    <property type="nucleotide sequence ID" value="NZ_JAMJPK010000001.1"/>
</dbReference>
<sequence length="312" mass="32891">MSQASIQAILTRASRALPANVTLKNPGTPNETYQTLPGASGVAAARGALALTDTVPRLPETTTRAINQPAGESESLAMAIVRRSRVAQAGARVIPVELAPEPGSPTALWKRAGGFTVISGASFTEGDDASPLAAQELPAMTEEIDLDFMGQYGVRFELSRKDQKHSHPGELDAKIVNGIVYGIATLIDRVALETLEAKLLEAGGGAAMPTFSMADVAAKGLRFNELRAIVGTDATGHLVEDGQLRVRGFPAEFTGEHPATFAGAFDRLGVAVMDDIRVLVERTRLDGGLAVTCWVDAMALVPDAGYFWHVSS</sequence>
<gene>
    <name evidence="1" type="ORF">M8009_02415</name>
</gene>